<keyword evidence="8" id="KW-0472">Membrane</keyword>
<evidence type="ECO:0000256" key="8">
    <source>
        <dbReference type="ARBA" id="ARBA00023136"/>
    </source>
</evidence>
<sequence>MNIAFLKVHKCGSTTMSNILHRFALRHNLNVVLPNTNRTIRQFWILGSLDTNTTKKIIPVARGENYNILAVDTFYNKQIYDQLIPDHPFFLAIFREPVERYISFLFYNAEISPKMKQKMKTDPYIFRNFTGKASSALEDFSFYLQNLSSIRFTERMDNEFDMIMVTEYFDESLILLKRKLCWTFQDILYITRNINFQKKGYAVSPMDSQNIITRFKEDAIFYEHFKRKLFKELSYFGVEFLEELHQFKMILKLVKDYCIFVKKGDKPLVIPKSPWNERFIVDPHECSIMQMKEFPLVEMLQKRQRKLYFERSNKKKSVATFSN</sequence>
<evidence type="ECO:0000256" key="6">
    <source>
        <dbReference type="ARBA" id="ARBA00022989"/>
    </source>
</evidence>
<dbReference type="AlphaFoldDB" id="A0AAN8KDC3"/>
<dbReference type="PANTHER" id="PTHR14647:SF87">
    <property type="entry name" value="PUTATIVE-RELATED"/>
    <property type="match status" value="1"/>
</dbReference>
<organism evidence="10 11">
    <name type="scientific">Patella caerulea</name>
    <name type="common">Rayed Mediterranean limpet</name>
    <dbReference type="NCBI Taxonomy" id="87958"/>
    <lineage>
        <taxon>Eukaryota</taxon>
        <taxon>Metazoa</taxon>
        <taxon>Spiralia</taxon>
        <taxon>Lophotrochozoa</taxon>
        <taxon>Mollusca</taxon>
        <taxon>Gastropoda</taxon>
        <taxon>Patellogastropoda</taxon>
        <taxon>Patelloidea</taxon>
        <taxon>Patellidae</taxon>
        <taxon>Patella</taxon>
    </lineage>
</organism>
<dbReference type="GO" id="GO:0000139">
    <property type="term" value="C:Golgi membrane"/>
    <property type="evidence" value="ECO:0007669"/>
    <property type="project" value="UniProtKB-SubCell"/>
</dbReference>
<name>A0AAN8KDC3_PATCE</name>
<keyword evidence="5" id="KW-0735">Signal-anchor</keyword>
<dbReference type="Gene3D" id="3.40.50.300">
    <property type="entry name" value="P-loop containing nucleotide triphosphate hydrolases"/>
    <property type="match status" value="1"/>
</dbReference>
<keyword evidence="4" id="KW-0812">Transmembrane</keyword>
<reference evidence="10 11" key="1">
    <citation type="submission" date="2024-01" db="EMBL/GenBank/DDBJ databases">
        <title>The genome of the rayed Mediterranean limpet Patella caerulea (Linnaeus, 1758).</title>
        <authorList>
            <person name="Anh-Thu Weber A."/>
            <person name="Halstead-Nussloch G."/>
        </authorList>
    </citation>
    <scope>NUCLEOTIDE SEQUENCE [LARGE SCALE GENOMIC DNA]</scope>
    <source>
        <strain evidence="10">AATW-2023a</strain>
        <tissue evidence="10">Whole specimen</tissue>
    </source>
</reference>
<evidence type="ECO:0000256" key="4">
    <source>
        <dbReference type="ARBA" id="ARBA00022692"/>
    </source>
</evidence>
<evidence type="ECO:0000256" key="2">
    <source>
        <dbReference type="ARBA" id="ARBA00008124"/>
    </source>
</evidence>
<evidence type="ECO:0000256" key="5">
    <source>
        <dbReference type="ARBA" id="ARBA00022968"/>
    </source>
</evidence>
<evidence type="ECO:0000313" key="11">
    <source>
        <dbReference type="Proteomes" id="UP001347796"/>
    </source>
</evidence>
<keyword evidence="11" id="KW-1185">Reference proteome</keyword>
<evidence type="ECO:0008006" key="12">
    <source>
        <dbReference type="Google" id="ProtNLM"/>
    </source>
</evidence>
<dbReference type="InterPro" id="IPR009729">
    <property type="entry name" value="Gal-3-0_sulfotransfrase"/>
</dbReference>
<evidence type="ECO:0000256" key="3">
    <source>
        <dbReference type="ARBA" id="ARBA00022679"/>
    </source>
</evidence>
<keyword evidence="6" id="KW-1133">Transmembrane helix</keyword>
<comment type="similarity">
    <text evidence="2">Belongs to the galactose-3-O-sulfotransferase family.</text>
</comment>
<proteinExistence type="inferred from homology"/>
<comment type="subcellular location">
    <subcellularLocation>
        <location evidence="1">Golgi apparatus membrane</location>
        <topology evidence="1">Single-pass type II membrane protein</topology>
    </subcellularLocation>
</comment>
<gene>
    <name evidence="10" type="ORF">SNE40_000206</name>
</gene>
<evidence type="ECO:0000256" key="1">
    <source>
        <dbReference type="ARBA" id="ARBA00004323"/>
    </source>
</evidence>
<comment type="caution">
    <text evidence="10">The sequence shown here is derived from an EMBL/GenBank/DDBJ whole genome shotgun (WGS) entry which is preliminary data.</text>
</comment>
<keyword evidence="7" id="KW-0333">Golgi apparatus</keyword>
<evidence type="ECO:0000256" key="7">
    <source>
        <dbReference type="ARBA" id="ARBA00023034"/>
    </source>
</evidence>
<dbReference type="SUPFAM" id="SSF52540">
    <property type="entry name" value="P-loop containing nucleoside triphosphate hydrolases"/>
    <property type="match status" value="1"/>
</dbReference>
<dbReference type="EMBL" id="JAZGQO010000001">
    <property type="protein sequence ID" value="KAK6194600.1"/>
    <property type="molecule type" value="Genomic_DNA"/>
</dbReference>
<keyword evidence="3" id="KW-0808">Transferase</keyword>
<dbReference type="Proteomes" id="UP001347796">
    <property type="component" value="Unassembled WGS sequence"/>
</dbReference>
<evidence type="ECO:0000256" key="9">
    <source>
        <dbReference type="ARBA" id="ARBA00023180"/>
    </source>
</evidence>
<dbReference type="Pfam" id="PF06990">
    <property type="entry name" value="Gal-3-0_sulfotr"/>
    <property type="match status" value="1"/>
</dbReference>
<dbReference type="GO" id="GO:0009247">
    <property type="term" value="P:glycolipid biosynthetic process"/>
    <property type="evidence" value="ECO:0007669"/>
    <property type="project" value="InterPro"/>
</dbReference>
<keyword evidence="9" id="KW-0325">Glycoprotein</keyword>
<dbReference type="InterPro" id="IPR027417">
    <property type="entry name" value="P-loop_NTPase"/>
</dbReference>
<evidence type="ECO:0000313" key="10">
    <source>
        <dbReference type="EMBL" id="KAK6194600.1"/>
    </source>
</evidence>
<dbReference type="PANTHER" id="PTHR14647">
    <property type="entry name" value="GALACTOSE-3-O-SULFOTRANSFERASE"/>
    <property type="match status" value="1"/>
</dbReference>
<protein>
    <recommendedName>
        <fullName evidence="12">Galactosylceramide sulfotransferase-like</fullName>
    </recommendedName>
</protein>
<accession>A0AAN8KDC3</accession>
<dbReference type="GO" id="GO:0001733">
    <property type="term" value="F:galactosylceramide sulfotransferase activity"/>
    <property type="evidence" value="ECO:0007669"/>
    <property type="project" value="InterPro"/>
</dbReference>